<dbReference type="SUPFAM" id="SSF103473">
    <property type="entry name" value="MFS general substrate transporter"/>
    <property type="match status" value="1"/>
</dbReference>
<feature type="transmembrane region" description="Helical" evidence="6">
    <location>
        <begin position="83"/>
        <end position="103"/>
    </location>
</feature>
<accession>A0A8I1MUU7</accession>
<organism evidence="7 8">
    <name type="scientific">Thiomonas arsenitoxydans (strain DSM 22701 / CIP 110005 / 3As)</name>
    <dbReference type="NCBI Taxonomy" id="426114"/>
    <lineage>
        <taxon>Bacteria</taxon>
        <taxon>Pseudomonadati</taxon>
        <taxon>Pseudomonadota</taxon>
        <taxon>Betaproteobacteria</taxon>
        <taxon>Burkholderiales</taxon>
        <taxon>Thiomonas</taxon>
    </lineage>
</organism>
<evidence type="ECO:0000256" key="3">
    <source>
        <dbReference type="ARBA" id="ARBA00022692"/>
    </source>
</evidence>
<dbReference type="InterPro" id="IPR020948">
    <property type="entry name" value="P_starv_induced_PsiE-like"/>
</dbReference>
<evidence type="ECO:0000256" key="2">
    <source>
        <dbReference type="ARBA" id="ARBA00022475"/>
    </source>
</evidence>
<evidence type="ECO:0000313" key="7">
    <source>
        <dbReference type="EMBL" id="MBN8744176.1"/>
    </source>
</evidence>
<evidence type="ECO:0000313" key="8">
    <source>
        <dbReference type="Proteomes" id="UP000664800"/>
    </source>
</evidence>
<dbReference type="Pfam" id="PF06146">
    <property type="entry name" value="PsiE"/>
    <property type="match status" value="1"/>
</dbReference>
<feature type="transmembrane region" description="Helical" evidence="6">
    <location>
        <begin position="115"/>
        <end position="135"/>
    </location>
</feature>
<proteinExistence type="predicted"/>
<feature type="transmembrane region" description="Helical" evidence="6">
    <location>
        <begin position="49"/>
        <end position="71"/>
    </location>
</feature>
<evidence type="ECO:0000256" key="4">
    <source>
        <dbReference type="ARBA" id="ARBA00022989"/>
    </source>
</evidence>
<reference evidence="7" key="1">
    <citation type="submission" date="2021-02" db="EMBL/GenBank/DDBJ databases">
        <title>Thiocyanate and organic carbon inputs drive convergent selection for specific autotrophic Afipia and Thiobacillus strains within complex microbiomes.</title>
        <authorList>
            <person name="Huddy R.J."/>
            <person name="Sachdeva R."/>
            <person name="Kadzinga F."/>
            <person name="Kantor R.S."/>
            <person name="Harrison S.T.L."/>
            <person name="Banfield J.F."/>
        </authorList>
    </citation>
    <scope>NUCLEOTIDE SEQUENCE</scope>
    <source>
        <strain evidence="7">SCN18_13_7_16_R3_B_64_19</strain>
    </source>
</reference>
<evidence type="ECO:0000256" key="6">
    <source>
        <dbReference type="SAM" id="Phobius"/>
    </source>
</evidence>
<comment type="subcellular location">
    <subcellularLocation>
        <location evidence="1">Cell membrane</location>
        <topology evidence="1">Multi-pass membrane protein</topology>
    </subcellularLocation>
</comment>
<keyword evidence="3 6" id="KW-0812">Transmembrane</keyword>
<gene>
    <name evidence="7" type="ORF">J0I24_07670</name>
</gene>
<keyword evidence="4 6" id="KW-1133">Transmembrane helix</keyword>
<protein>
    <submittedName>
        <fullName evidence="7">Phosphate-starvation-inducible PsiE family protein</fullName>
    </submittedName>
</protein>
<keyword evidence="5 6" id="KW-0472">Membrane</keyword>
<keyword evidence="2" id="KW-1003">Cell membrane</keyword>
<sequence>MVGYKGFESLMEQANKLLHVFMAVVLLVASLLLIWQFGQDVVQTVRSGAVAQGFLHALGNLFILWVLSSLISAEIRYMRTGNFSVLVFIEAALITLLRQLIIIPVESQGQLQNWAWTYGLITAAVVAVGITYFLVRRVMPVEHEADSGS</sequence>
<feature type="transmembrane region" description="Helical" evidence="6">
    <location>
        <begin position="17"/>
        <end position="37"/>
    </location>
</feature>
<dbReference type="RefSeq" id="WP_276729669.1">
    <property type="nucleotide sequence ID" value="NZ_JAFKMR010000015.1"/>
</dbReference>
<dbReference type="Proteomes" id="UP000664800">
    <property type="component" value="Unassembled WGS sequence"/>
</dbReference>
<comment type="caution">
    <text evidence="7">The sequence shown here is derived from an EMBL/GenBank/DDBJ whole genome shotgun (WGS) entry which is preliminary data.</text>
</comment>
<evidence type="ECO:0000256" key="5">
    <source>
        <dbReference type="ARBA" id="ARBA00023136"/>
    </source>
</evidence>
<dbReference type="GO" id="GO:0005886">
    <property type="term" value="C:plasma membrane"/>
    <property type="evidence" value="ECO:0007669"/>
    <property type="project" value="UniProtKB-SubCell"/>
</dbReference>
<evidence type="ECO:0000256" key="1">
    <source>
        <dbReference type="ARBA" id="ARBA00004651"/>
    </source>
</evidence>
<name>A0A8I1MUU7_THIA3</name>
<dbReference type="InterPro" id="IPR036259">
    <property type="entry name" value="MFS_trans_sf"/>
</dbReference>
<dbReference type="EMBL" id="JAFKMR010000015">
    <property type="protein sequence ID" value="MBN8744176.1"/>
    <property type="molecule type" value="Genomic_DNA"/>
</dbReference>
<dbReference type="AlphaFoldDB" id="A0A8I1MUU7"/>